<dbReference type="InterPro" id="IPR036597">
    <property type="entry name" value="Fido-like_dom_sf"/>
</dbReference>
<evidence type="ECO:0000313" key="4">
    <source>
        <dbReference type="EMBL" id="BBU67979.1"/>
    </source>
</evidence>
<dbReference type="EMBL" id="AP022345">
    <property type="protein sequence ID" value="BBU67979.1"/>
    <property type="molecule type" value="Genomic_DNA"/>
</dbReference>
<keyword evidence="5" id="KW-1185">Reference proteome</keyword>
<feature type="binding site" evidence="2">
    <location>
        <begin position="275"/>
        <end position="282"/>
    </location>
    <ligand>
        <name>ATP</name>
        <dbReference type="ChEBI" id="CHEBI:30616"/>
    </ligand>
</feature>
<organism evidence="4 5">
    <name type="scientific">Fluviibacter phosphoraccumulans</name>
    <dbReference type="NCBI Taxonomy" id="1751046"/>
    <lineage>
        <taxon>Bacteria</taxon>
        <taxon>Pseudomonadati</taxon>
        <taxon>Pseudomonadota</taxon>
        <taxon>Betaproteobacteria</taxon>
        <taxon>Rhodocyclales</taxon>
        <taxon>Fluviibacteraceae</taxon>
        <taxon>Fluviibacter</taxon>
    </lineage>
</organism>
<feature type="domain" description="Fido" evidence="3">
    <location>
        <begin position="181"/>
        <end position="333"/>
    </location>
</feature>
<dbReference type="PROSITE" id="PS51459">
    <property type="entry name" value="FIDO"/>
    <property type="match status" value="1"/>
</dbReference>
<reference evidence="5" key="1">
    <citation type="submission" date="2020-01" db="EMBL/GenBank/DDBJ databases">
        <title>Phosphoaccumulans saitamaens gen. nov., sp. nov., a polyphosphate accumulating bacterium isolated from surface river water.</title>
        <authorList>
            <person name="Watanabe K."/>
            <person name="Suda W."/>
        </authorList>
    </citation>
    <scope>NUCLEOTIDE SEQUENCE [LARGE SCALE GENOMIC DNA]</scope>
    <source>
        <strain evidence="5">ICHIAU1</strain>
    </source>
</reference>
<dbReference type="GO" id="GO:0005524">
    <property type="term" value="F:ATP binding"/>
    <property type="evidence" value="ECO:0007669"/>
    <property type="project" value="UniProtKB-KW"/>
</dbReference>
<dbReference type="Proteomes" id="UP000463961">
    <property type="component" value="Chromosome"/>
</dbReference>
<dbReference type="OrthoDB" id="9813719at2"/>
<dbReference type="InterPro" id="IPR003812">
    <property type="entry name" value="Fido"/>
</dbReference>
<keyword evidence="2" id="KW-0547">Nucleotide-binding</keyword>
<dbReference type="RefSeq" id="WP_162049070.1">
    <property type="nucleotide sequence ID" value="NZ_AP022345.1"/>
</dbReference>
<name>A0A7R6R2U9_9RHOO</name>
<accession>A0A7R6R2U9</accession>
<evidence type="ECO:0000256" key="2">
    <source>
        <dbReference type="PIRSR" id="PIRSR640198-2"/>
    </source>
</evidence>
<gene>
    <name evidence="4" type="ORF">ICHIAU1_02620</name>
</gene>
<dbReference type="SUPFAM" id="SSF140931">
    <property type="entry name" value="Fic-like"/>
    <property type="match status" value="1"/>
</dbReference>
<evidence type="ECO:0000313" key="5">
    <source>
        <dbReference type="Proteomes" id="UP000463961"/>
    </source>
</evidence>
<keyword evidence="2" id="KW-0067">ATP-binding</keyword>
<dbReference type="Gene3D" id="1.10.3290.10">
    <property type="entry name" value="Fido-like domain"/>
    <property type="match status" value="1"/>
</dbReference>
<dbReference type="PANTHER" id="PTHR13504:SF38">
    <property type="entry name" value="FIDO DOMAIN-CONTAINING PROTEIN"/>
    <property type="match status" value="1"/>
</dbReference>
<proteinExistence type="predicted"/>
<sequence>MKIPLSPPAISTVLNKLEPSELADAMQQITPLPCGKYLHWDELRHRTPPATLSHEAWWASVFFARSGQMHELPLLDKSGKPFKFSMPTPVQIGLHHIDRDAAGQIRSTSDHVAPDDSKRYLMSSLIEEAITSSQLEGAATTRQVAADMLRQGRKPRNHSETMIFNNYRAMEMLRSMKGSPLTPSFVLELHRTLTEGTLDNPLDCGRLRTDDDINVVDNRDQQVLHIPPAHQELPSRLERLCAFGNADETSEPFVHPVVRAILLHFMIGYDHPFVDGNGRTARALYYWSIARSGYWLMEYTSISHILKEAPSQYVRAYLHTETDNNDTTYFVLHQIETIRKAINALHDYLSRKSKEQHETQKLLTASPKLRTRFNHRQQAIITHALRGSGESYRVDAHQRTHNVSYQTARNDLLDLKDLGLLEVHKKGNAYIFFPPADLRERLANLSGGHTITSQILLGGG</sequence>
<dbReference type="PANTHER" id="PTHR13504">
    <property type="entry name" value="FIDO DOMAIN-CONTAINING PROTEIN DDB_G0283145"/>
    <property type="match status" value="1"/>
</dbReference>
<feature type="binding site" evidence="2">
    <location>
        <begin position="215"/>
        <end position="225"/>
    </location>
    <ligand>
        <name>ATP</name>
        <dbReference type="ChEBI" id="CHEBI:30616"/>
    </ligand>
</feature>
<evidence type="ECO:0000259" key="3">
    <source>
        <dbReference type="PROSITE" id="PS51459"/>
    </source>
</evidence>
<feature type="active site" evidence="1">
    <location>
        <position position="271"/>
    </location>
</feature>
<dbReference type="InterPro" id="IPR040198">
    <property type="entry name" value="Fido_containing"/>
</dbReference>
<evidence type="ECO:0000256" key="1">
    <source>
        <dbReference type="PIRSR" id="PIRSR640198-1"/>
    </source>
</evidence>
<dbReference type="Pfam" id="PF02661">
    <property type="entry name" value="Fic"/>
    <property type="match status" value="1"/>
</dbReference>
<dbReference type="AlphaFoldDB" id="A0A7R6R2U9"/>
<protein>
    <submittedName>
        <fullName evidence="4">Fic family protein</fullName>
    </submittedName>
</protein>